<protein>
    <submittedName>
        <fullName evidence="2">Uncharacterized protein</fullName>
    </submittedName>
</protein>
<organism evidence="2 3">
    <name type="scientific">Brevibacterium metallidurans</name>
    <dbReference type="NCBI Taxonomy" id="1482676"/>
    <lineage>
        <taxon>Bacteria</taxon>
        <taxon>Bacillati</taxon>
        <taxon>Actinomycetota</taxon>
        <taxon>Actinomycetes</taxon>
        <taxon>Micrococcales</taxon>
        <taxon>Brevibacteriaceae</taxon>
        <taxon>Brevibacterium</taxon>
    </lineage>
</organism>
<feature type="region of interest" description="Disordered" evidence="1">
    <location>
        <begin position="1"/>
        <end position="60"/>
    </location>
</feature>
<gene>
    <name evidence="2" type="ORF">NCCP602_07630</name>
</gene>
<dbReference type="Proteomes" id="UP001498238">
    <property type="component" value="Unassembled WGS sequence"/>
</dbReference>
<name>A0ABN0SK27_9MICO</name>
<evidence type="ECO:0000256" key="1">
    <source>
        <dbReference type="SAM" id="MobiDB-lite"/>
    </source>
</evidence>
<dbReference type="EMBL" id="BAAAAF010000002">
    <property type="protein sequence ID" value="GAA0034802.1"/>
    <property type="molecule type" value="Genomic_DNA"/>
</dbReference>
<accession>A0ABN0SK27</accession>
<sequence>MVDGGAGEGAVVGETVGNQSGETIFGEPGETVGSASGVRRRPAPRTRSQDRPHLGQEAVDIPFSAISELFAASQPSHLGDPTVERGASLS</sequence>
<comment type="caution">
    <text evidence="2">The sequence shown here is derived from an EMBL/GenBank/DDBJ whole genome shotgun (WGS) entry which is preliminary data.</text>
</comment>
<feature type="compositionally biased region" description="Gly residues" evidence="1">
    <location>
        <begin position="1"/>
        <end position="10"/>
    </location>
</feature>
<evidence type="ECO:0000313" key="3">
    <source>
        <dbReference type="Proteomes" id="UP001498238"/>
    </source>
</evidence>
<proteinExistence type="predicted"/>
<keyword evidence="3" id="KW-1185">Reference proteome</keyword>
<reference evidence="2 3" key="1">
    <citation type="submission" date="2024-01" db="EMBL/GenBank/DDBJ databases">
        <title>Characterization of antibiotic resistant novel bacterial strains and their environmental applications.</title>
        <authorList>
            <person name="Manzoor S."/>
            <person name="Abbas S."/>
            <person name="Arshad M."/>
            <person name="Ahmed I."/>
        </authorList>
    </citation>
    <scope>NUCLEOTIDE SEQUENCE [LARGE SCALE GENOMIC DNA]</scope>
    <source>
        <strain evidence="2 3">NCCP-602</strain>
    </source>
</reference>
<evidence type="ECO:0000313" key="2">
    <source>
        <dbReference type="EMBL" id="GAA0034802.1"/>
    </source>
</evidence>